<keyword evidence="4" id="KW-0732">Signal</keyword>
<comment type="subcellular location">
    <subcellularLocation>
        <location evidence="1">Cell envelope</location>
    </subcellularLocation>
</comment>
<dbReference type="GO" id="GO:0030288">
    <property type="term" value="C:outer membrane-bounded periplasmic space"/>
    <property type="evidence" value="ECO:0007669"/>
    <property type="project" value="TreeGrafter"/>
</dbReference>
<sequence>MKLRHTQLQAVKIVKKMVKMTACIVLLTSCDKLNSSPEKVEEIKRYNEIYQIQQAQIQRTLTRGIYQTEFELDPHFVRNNEQAAPLRDLLDGLVKFNAKGEIQPAVAQSWFTEDHQTWLFILNHKTWSNGEPVTAEDFVASWQRLAGPVSQSPLSSYLTYLGIKHAKDVLSGNKPVSELGVEALNPSTLKITLERANPQLPKMLGHIALLPTFRGEKPQGKFVTNGDYQFSDRQEQQLQLVARDESLFFQRVKYVLLRNVVDTSVDFIENPTASHAQGIVYLPRLCTYFYEFNFQDPQLQKPEIRRAIKAMIFPARIKGENGLLNHSVLPKTMRAEVENRWSPIVVEQLLTQMGINSNNPLRLNVVYDAQGQHLQIAKQMIRALAQSDLIRIEPQEVDWNSLLNRHAQKNYQLIRSGWCADYADPAAFLWKFHSQSPDNKNGYHNSVVDSALEKLQKGALSENEREELIQYIAQQLENDIAILPLFQYQRKIMIKPDLTGIDLRNTSEVIYSKDLSRVTSQSSN</sequence>
<evidence type="ECO:0000313" key="6">
    <source>
        <dbReference type="EMBL" id="AWI51839.1"/>
    </source>
</evidence>
<evidence type="ECO:0000256" key="4">
    <source>
        <dbReference type="ARBA" id="ARBA00022729"/>
    </source>
</evidence>
<dbReference type="PANTHER" id="PTHR30290">
    <property type="entry name" value="PERIPLASMIC BINDING COMPONENT OF ABC TRANSPORTER"/>
    <property type="match status" value="1"/>
</dbReference>
<dbReference type="PIRSF" id="PIRSF002741">
    <property type="entry name" value="MppA"/>
    <property type="match status" value="1"/>
</dbReference>
<dbReference type="RefSeq" id="WP_108925039.1">
    <property type="nucleotide sequence ID" value="NZ_CP029206.1"/>
</dbReference>
<dbReference type="GO" id="GO:1904680">
    <property type="term" value="F:peptide transmembrane transporter activity"/>
    <property type="evidence" value="ECO:0007669"/>
    <property type="project" value="TreeGrafter"/>
</dbReference>
<comment type="similarity">
    <text evidence="2">Belongs to the bacterial solute-binding protein 5 family.</text>
</comment>
<organism evidence="6 7">
    <name type="scientific">Actinobacillus porcitonsillarum</name>
    <dbReference type="NCBI Taxonomy" id="189834"/>
    <lineage>
        <taxon>Bacteria</taxon>
        <taxon>Pseudomonadati</taxon>
        <taxon>Pseudomonadota</taxon>
        <taxon>Gammaproteobacteria</taxon>
        <taxon>Pasteurellales</taxon>
        <taxon>Pasteurellaceae</taxon>
        <taxon>Actinobacillus</taxon>
    </lineage>
</organism>
<dbReference type="Gene3D" id="3.40.190.10">
    <property type="entry name" value="Periplasmic binding protein-like II"/>
    <property type="match status" value="2"/>
</dbReference>
<dbReference type="FunFam" id="3.90.76.10:FF:000001">
    <property type="entry name" value="Oligopeptide ABC transporter substrate-binding protein"/>
    <property type="match status" value="1"/>
</dbReference>
<evidence type="ECO:0000313" key="7">
    <source>
        <dbReference type="Proteomes" id="UP000244920"/>
    </source>
</evidence>
<accession>A0A2U8FLI5</accession>
<dbReference type="InterPro" id="IPR000914">
    <property type="entry name" value="SBP_5_dom"/>
</dbReference>
<keyword evidence="3" id="KW-0813">Transport</keyword>
<dbReference type="AlphaFoldDB" id="A0A2U8FLI5"/>
<dbReference type="PROSITE" id="PS51257">
    <property type="entry name" value="PROKAR_LIPOPROTEIN"/>
    <property type="match status" value="1"/>
</dbReference>
<keyword evidence="7" id="KW-1185">Reference proteome</keyword>
<dbReference type="Gene3D" id="3.10.105.10">
    <property type="entry name" value="Dipeptide-binding Protein, Domain 3"/>
    <property type="match status" value="1"/>
</dbReference>
<reference evidence="7" key="1">
    <citation type="submission" date="2018-05" db="EMBL/GenBank/DDBJ databases">
        <title>Complete genome sequence of Actinobacillus porcitonsillarum reference strain 9953L55 (CCUG 46996).</title>
        <authorList>
            <person name="Dona V."/>
            <person name="Perreten V."/>
        </authorList>
    </citation>
    <scope>NUCLEOTIDE SEQUENCE [LARGE SCALE GENOMIC DNA]</scope>
    <source>
        <strain evidence="7">9953L55</strain>
    </source>
</reference>
<evidence type="ECO:0000256" key="3">
    <source>
        <dbReference type="ARBA" id="ARBA00022448"/>
    </source>
</evidence>
<dbReference type="Proteomes" id="UP000244920">
    <property type="component" value="Chromosome"/>
</dbReference>
<dbReference type="KEGG" id="apor:DDU33_10250"/>
<dbReference type="InterPro" id="IPR030678">
    <property type="entry name" value="Peptide/Ni-bd"/>
</dbReference>
<dbReference type="InterPro" id="IPR039424">
    <property type="entry name" value="SBP_5"/>
</dbReference>
<protein>
    <submittedName>
        <fullName evidence="6">Peptide ABC transporter substrate-binding protein</fullName>
    </submittedName>
</protein>
<dbReference type="EMBL" id="CP029206">
    <property type="protein sequence ID" value="AWI51839.1"/>
    <property type="molecule type" value="Genomic_DNA"/>
</dbReference>
<gene>
    <name evidence="6" type="ORF">DDU33_10250</name>
</gene>
<dbReference type="PANTHER" id="PTHR30290:SF10">
    <property type="entry name" value="PERIPLASMIC OLIGOPEPTIDE-BINDING PROTEIN-RELATED"/>
    <property type="match status" value="1"/>
</dbReference>
<feature type="domain" description="Solute-binding protein family 5" evidence="5">
    <location>
        <begin position="101"/>
        <end position="438"/>
    </location>
</feature>
<proteinExistence type="inferred from homology"/>
<name>A0A2U8FLI5_9PAST</name>
<dbReference type="CDD" id="cd08504">
    <property type="entry name" value="PBP2_OppA"/>
    <property type="match status" value="1"/>
</dbReference>
<dbReference type="Pfam" id="PF00496">
    <property type="entry name" value="SBP_bac_5"/>
    <property type="match status" value="1"/>
</dbReference>
<dbReference type="SUPFAM" id="SSF53850">
    <property type="entry name" value="Periplasmic binding protein-like II"/>
    <property type="match status" value="1"/>
</dbReference>
<dbReference type="GO" id="GO:0015833">
    <property type="term" value="P:peptide transport"/>
    <property type="evidence" value="ECO:0007669"/>
    <property type="project" value="TreeGrafter"/>
</dbReference>
<evidence type="ECO:0000256" key="1">
    <source>
        <dbReference type="ARBA" id="ARBA00004196"/>
    </source>
</evidence>
<dbReference type="Gene3D" id="3.90.76.10">
    <property type="entry name" value="Dipeptide-binding Protein, Domain 1"/>
    <property type="match status" value="1"/>
</dbReference>
<evidence type="ECO:0000256" key="2">
    <source>
        <dbReference type="ARBA" id="ARBA00005695"/>
    </source>
</evidence>
<dbReference type="GO" id="GO:0043190">
    <property type="term" value="C:ATP-binding cassette (ABC) transporter complex"/>
    <property type="evidence" value="ECO:0007669"/>
    <property type="project" value="InterPro"/>
</dbReference>
<evidence type="ECO:0000259" key="5">
    <source>
        <dbReference type="Pfam" id="PF00496"/>
    </source>
</evidence>